<evidence type="ECO:0000313" key="2">
    <source>
        <dbReference type="Proteomes" id="UP001274896"/>
    </source>
</evidence>
<organism evidence="1 2">
    <name type="scientific">Hemibagrus guttatus</name>
    <dbReference type="NCBI Taxonomy" id="175788"/>
    <lineage>
        <taxon>Eukaryota</taxon>
        <taxon>Metazoa</taxon>
        <taxon>Chordata</taxon>
        <taxon>Craniata</taxon>
        <taxon>Vertebrata</taxon>
        <taxon>Euteleostomi</taxon>
        <taxon>Actinopterygii</taxon>
        <taxon>Neopterygii</taxon>
        <taxon>Teleostei</taxon>
        <taxon>Ostariophysi</taxon>
        <taxon>Siluriformes</taxon>
        <taxon>Bagridae</taxon>
        <taxon>Hemibagrus</taxon>
    </lineage>
</organism>
<dbReference type="InterPro" id="IPR043128">
    <property type="entry name" value="Rev_trsase/Diguanyl_cyclase"/>
</dbReference>
<comment type="caution">
    <text evidence="1">The sequence shown here is derived from an EMBL/GenBank/DDBJ whole genome shotgun (WGS) entry which is preliminary data.</text>
</comment>
<dbReference type="SUPFAM" id="SSF48726">
    <property type="entry name" value="Immunoglobulin"/>
    <property type="match status" value="1"/>
</dbReference>
<dbReference type="Proteomes" id="UP001274896">
    <property type="component" value="Unassembled WGS sequence"/>
</dbReference>
<name>A0AAE0R9A3_9TELE</name>
<dbReference type="InterPro" id="IPR036179">
    <property type="entry name" value="Ig-like_dom_sf"/>
</dbReference>
<proteinExistence type="predicted"/>
<reference evidence="1" key="1">
    <citation type="submission" date="2023-06" db="EMBL/GenBank/DDBJ databases">
        <title>Male Hemibagrus guttatus genome.</title>
        <authorList>
            <person name="Bian C."/>
        </authorList>
    </citation>
    <scope>NUCLEOTIDE SEQUENCE</scope>
    <source>
        <strain evidence="1">Male_cb2023</strain>
        <tissue evidence="1">Muscle</tissue>
    </source>
</reference>
<dbReference type="InterPro" id="IPR043502">
    <property type="entry name" value="DNA/RNA_pol_sf"/>
</dbReference>
<dbReference type="Gene3D" id="2.60.40.10">
    <property type="entry name" value="Immunoglobulins"/>
    <property type="match status" value="1"/>
</dbReference>
<dbReference type="Gene3D" id="3.10.10.10">
    <property type="entry name" value="HIV Type 1 Reverse Transcriptase, subunit A, domain 1"/>
    <property type="match status" value="1"/>
</dbReference>
<protein>
    <submittedName>
        <fullName evidence="1">Uncharacterized protein</fullName>
    </submittedName>
</protein>
<dbReference type="InterPro" id="IPR032567">
    <property type="entry name" value="RTL1-rel"/>
</dbReference>
<dbReference type="AlphaFoldDB" id="A0AAE0R9A3"/>
<gene>
    <name evidence="1" type="ORF">QTP70_016672</name>
</gene>
<sequence length="202" mass="22138">MQVFIIKSAEDSDSGTYTCRGHGGDSQVSEISDAVTLTVSVDPDIGSNGARRDKPQLSLDEFRRCRESTPLSSPGTTWGNASCLARRKPLAYQHIDPGIVLSTCFPPKGRIYPLSLPETKAMEDYIEEALALGHIRPSTSQAVASFFFVGKKDGGLCPCIDYRGLNAITIRYPYALPLVPDTLEQLRGAKYLPNWIYVAHTI</sequence>
<dbReference type="SUPFAM" id="SSF56672">
    <property type="entry name" value="DNA/RNA polymerases"/>
    <property type="match status" value="1"/>
</dbReference>
<dbReference type="Gene3D" id="3.30.70.270">
    <property type="match status" value="1"/>
</dbReference>
<dbReference type="EMBL" id="JAUCMX010000005">
    <property type="protein sequence ID" value="KAK3545908.1"/>
    <property type="molecule type" value="Genomic_DNA"/>
</dbReference>
<keyword evidence="2" id="KW-1185">Reference proteome</keyword>
<accession>A0AAE0R9A3</accession>
<dbReference type="PANTHER" id="PTHR15503:SF22">
    <property type="entry name" value="TRANSPOSON TY3-I GAG POLYPROTEIN"/>
    <property type="match status" value="1"/>
</dbReference>
<dbReference type="InterPro" id="IPR013783">
    <property type="entry name" value="Ig-like_fold"/>
</dbReference>
<dbReference type="PANTHER" id="PTHR15503">
    <property type="entry name" value="LDOC1 RELATED"/>
    <property type="match status" value="1"/>
</dbReference>
<evidence type="ECO:0000313" key="1">
    <source>
        <dbReference type="EMBL" id="KAK3545908.1"/>
    </source>
</evidence>